<dbReference type="EMBL" id="ACEA01000017">
    <property type="protein sequence ID" value="EEG24187.1"/>
    <property type="molecule type" value="Genomic_DNA"/>
</dbReference>
<dbReference type="Proteomes" id="UP000005837">
    <property type="component" value="Unassembled WGS sequence"/>
</dbReference>
<name>C0DTY9_EIKCO</name>
<comment type="caution">
    <text evidence="1">The sequence shown here is derived from an EMBL/GenBank/DDBJ whole genome shotgun (WGS) entry which is preliminary data.</text>
</comment>
<protein>
    <submittedName>
        <fullName evidence="1">Uncharacterized protein</fullName>
    </submittedName>
</protein>
<proteinExistence type="predicted"/>
<organism evidence="1 2">
    <name type="scientific">Eikenella corrodens ATCC 23834</name>
    <dbReference type="NCBI Taxonomy" id="546274"/>
    <lineage>
        <taxon>Bacteria</taxon>
        <taxon>Pseudomonadati</taxon>
        <taxon>Pseudomonadota</taxon>
        <taxon>Betaproteobacteria</taxon>
        <taxon>Neisseriales</taxon>
        <taxon>Neisseriaceae</taxon>
        <taxon>Eikenella</taxon>
    </lineage>
</organism>
<gene>
    <name evidence="1" type="ORF">EIKCOROL_00820</name>
</gene>
<evidence type="ECO:0000313" key="1">
    <source>
        <dbReference type="EMBL" id="EEG24187.1"/>
    </source>
</evidence>
<reference evidence="1 2" key="1">
    <citation type="submission" date="2009-01" db="EMBL/GenBank/DDBJ databases">
        <authorList>
            <person name="Fulton L."/>
            <person name="Clifton S."/>
            <person name="Chinwalla A.T."/>
            <person name="Mitreva M."/>
            <person name="Sodergren E."/>
            <person name="Weinstock G."/>
            <person name="Clifton S."/>
            <person name="Dooling D.J."/>
            <person name="Fulton B."/>
            <person name="Minx P."/>
            <person name="Pepin K.H."/>
            <person name="Johnson M."/>
            <person name="Bhonagiri V."/>
            <person name="Nash W.E."/>
            <person name="Mardis E.R."/>
            <person name="Wilson R.K."/>
        </authorList>
    </citation>
    <scope>NUCLEOTIDE SEQUENCE [LARGE SCALE GENOMIC DNA]</scope>
    <source>
        <strain evidence="1 2">ATCC 23834</strain>
    </source>
</reference>
<dbReference type="HOGENOM" id="CLU_3308891_0_0_4"/>
<evidence type="ECO:0000313" key="2">
    <source>
        <dbReference type="Proteomes" id="UP000005837"/>
    </source>
</evidence>
<accession>C0DTY9</accession>
<sequence length="39" mass="4461">MEAVLYCVRKIVVFQVALMFQPYHWDNQIGTLLTTCAAS</sequence>
<dbReference type="AlphaFoldDB" id="C0DTY9"/>